<dbReference type="PROSITE" id="PS00216">
    <property type="entry name" value="SUGAR_TRANSPORT_1"/>
    <property type="match status" value="1"/>
</dbReference>
<feature type="compositionally biased region" description="Pro residues" evidence="7">
    <location>
        <begin position="856"/>
        <end position="866"/>
    </location>
</feature>
<feature type="transmembrane region" description="Helical" evidence="8">
    <location>
        <begin position="358"/>
        <end position="378"/>
    </location>
</feature>
<feature type="transmembrane region" description="Helical" evidence="8">
    <location>
        <begin position="107"/>
        <end position="126"/>
    </location>
</feature>
<feature type="domain" description="Major facilitator superfamily (MFS) profile" evidence="9">
    <location>
        <begin position="7"/>
        <end position="446"/>
    </location>
</feature>
<dbReference type="PROSITE" id="PS50850">
    <property type="entry name" value="MFS"/>
    <property type="match status" value="1"/>
</dbReference>
<dbReference type="PRINTS" id="PR01036">
    <property type="entry name" value="TCRTETB"/>
</dbReference>
<reference evidence="10" key="1">
    <citation type="submission" date="2022-10" db="EMBL/GenBank/DDBJ databases">
        <title>The WGS of Solirubrobacter phytolaccae KCTC 29190.</title>
        <authorList>
            <person name="Jiang Z."/>
        </authorList>
    </citation>
    <scope>NUCLEOTIDE SEQUENCE</scope>
    <source>
        <strain evidence="10">KCTC 29190</strain>
    </source>
</reference>
<keyword evidence="6 8" id="KW-0472">Membrane</keyword>
<gene>
    <name evidence="10" type="ORF">OJ997_05430</name>
</gene>
<evidence type="ECO:0000256" key="2">
    <source>
        <dbReference type="ARBA" id="ARBA00022448"/>
    </source>
</evidence>
<feature type="transmembrane region" description="Helical" evidence="8">
    <location>
        <begin position="225"/>
        <end position="245"/>
    </location>
</feature>
<dbReference type="Gene3D" id="1.20.1250.20">
    <property type="entry name" value="MFS general substrate transporter like domains"/>
    <property type="match status" value="1"/>
</dbReference>
<dbReference type="InterPro" id="IPR005829">
    <property type="entry name" value="Sugar_transporter_CS"/>
</dbReference>
<feature type="transmembrane region" description="Helical" evidence="8">
    <location>
        <begin position="294"/>
        <end position="315"/>
    </location>
</feature>
<sequence>MTRRGLAIATACAGGFLAFLDTTIVNTAFPAIAGSFTGASAQDLAWVLDAYFIVIAALLVPAGGIADRVGRKRTFLAGVALFTAASAACAAAPGLEVLIAARAVQGAGAAVMMAVSLALILPLYPVAQRASAVALWGASAALAAASGPPLGGALVELDWRWVFLLNLPLGAVVLVAARAAFAEQRDARLTGLPDLLGVGLIMAGLGTLSLAILEGGAWGWTSPRIVGAFVVAALALAATAHRCRVHPRPVLDPALLRIASFSRANVGILLLGMAFFSTILANVLFLVGVWGYSLLGAGLAAVPGALATAAVAVPASRFAERHGQRAVIIPGCLLYVAGMTIVRGAGSEPAFLETWLPALLLNGAGLGLAFPAFAAAALRDVPPEHFGTASAVTNATRQLGGVLGTALLFAVGAPVTLAAAEDAYLVSTLWALGAGVVAATLYGRVLTLGLGAVIATGALVLAGPAAAQTTEFLGPIIIKPKQVPRLAAAADLTKTAVTTPSTPVFHLYEPEVKDVGLRVAGTTDGANGDLVDLLCTRGADGYQRVAANVAVGKDGSFQTTVAFGKFKPAACTLRAVPYKSTPKDLGPFTGPLVAVTYLARTRSIPVLGEEAAVALDYELESGHRHGHATVTSAAGAGLKAQYGVRPALERYGTPTWVGGARIEALAVDGTPAYVGAAIPLLDVEGRPAAPRGFDGVQTKVEVDPVTGTVVVAETARALRCDAKCVAVTDTGVRLQRTVTLDGEHAVARVLDRWVSTDEQPHRVRVEYAHRAQATRWRFPGSPVFRTPAATEPRAGTLLVHDGTTAQAPGALTLDPAPAALAFATPDRATETLTLTTPATVQRTFSVGDQVIEDEPQPPPPGAPEQPGDPHPEHPQPDPQPQPTKRCVVPRVKAGATVSAARVALKQASCAVGATRKARSAKVKKGRVIALARGAGKRLPAGTRIGIKVSRGRR</sequence>
<dbReference type="PANTHER" id="PTHR42718:SF48">
    <property type="entry name" value="CONSERVED TWO-DOMAIN MEMBRANE PROTEIN-RELATED"/>
    <property type="match status" value="1"/>
</dbReference>
<dbReference type="NCBIfam" id="TIGR00711">
    <property type="entry name" value="efflux_EmrB"/>
    <property type="match status" value="1"/>
</dbReference>
<proteinExistence type="predicted"/>
<feature type="transmembrane region" description="Helical" evidence="8">
    <location>
        <begin position="161"/>
        <end position="181"/>
    </location>
</feature>
<evidence type="ECO:0000256" key="8">
    <source>
        <dbReference type="SAM" id="Phobius"/>
    </source>
</evidence>
<evidence type="ECO:0000259" key="9">
    <source>
        <dbReference type="PROSITE" id="PS50850"/>
    </source>
</evidence>
<feature type="transmembrane region" description="Helical" evidence="8">
    <location>
        <begin position="266"/>
        <end position="288"/>
    </location>
</feature>
<dbReference type="GO" id="GO:0005886">
    <property type="term" value="C:plasma membrane"/>
    <property type="evidence" value="ECO:0007669"/>
    <property type="project" value="UniProtKB-SubCell"/>
</dbReference>
<dbReference type="InterPro" id="IPR011701">
    <property type="entry name" value="MFS"/>
</dbReference>
<dbReference type="Pfam" id="PF07690">
    <property type="entry name" value="MFS_1"/>
    <property type="match status" value="1"/>
</dbReference>
<evidence type="ECO:0000256" key="1">
    <source>
        <dbReference type="ARBA" id="ARBA00004651"/>
    </source>
</evidence>
<name>A0A9X3N8U1_9ACTN</name>
<feature type="transmembrane region" description="Helical" evidence="8">
    <location>
        <begin position="193"/>
        <end position="213"/>
    </location>
</feature>
<feature type="transmembrane region" description="Helical" evidence="8">
    <location>
        <begin position="399"/>
        <end position="417"/>
    </location>
</feature>
<dbReference type="Gene3D" id="1.20.1720.10">
    <property type="entry name" value="Multidrug resistance protein D"/>
    <property type="match status" value="1"/>
</dbReference>
<feature type="transmembrane region" description="Helical" evidence="8">
    <location>
        <begin position="44"/>
        <end position="63"/>
    </location>
</feature>
<dbReference type="Proteomes" id="UP001147653">
    <property type="component" value="Unassembled WGS sequence"/>
</dbReference>
<feature type="region of interest" description="Disordered" evidence="7">
    <location>
        <begin position="850"/>
        <end position="885"/>
    </location>
</feature>
<feature type="transmembrane region" description="Helical" evidence="8">
    <location>
        <begin position="133"/>
        <end position="155"/>
    </location>
</feature>
<dbReference type="GO" id="GO:0022857">
    <property type="term" value="F:transmembrane transporter activity"/>
    <property type="evidence" value="ECO:0007669"/>
    <property type="project" value="InterPro"/>
</dbReference>
<dbReference type="SUPFAM" id="SSF103473">
    <property type="entry name" value="MFS general substrate transporter"/>
    <property type="match status" value="1"/>
</dbReference>
<evidence type="ECO:0000313" key="11">
    <source>
        <dbReference type="Proteomes" id="UP001147653"/>
    </source>
</evidence>
<dbReference type="CDD" id="cd06577">
    <property type="entry name" value="PASTA_pknB"/>
    <property type="match status" value="1"/>
</dbReference>
<dbReference type="InterPro" id="IPR004638">
    <property type="entry name" value="EmrB-like"/>
</dbReference>
<dbReference type="Gene3D" id="3.30.10.20">
    <property type="match status" value="1"/>
</dbReference>
<evidence type="ECO:0000256" key="6">
    <source>
        <dbReference type="ARBA" id="ARBA00023136"/>
    </source>
</evidence>
<feature type="transmembrane region" description="Helical" evidence="8">
    <location>
        <begin position="327"/>
        <end position="346"/>
    </location>
</feature>
<dbReference type="InterPro" id="IPR036259">
    <property type="entry name" value="MFS_trans_sf"/>
</dbReference>
<keyword evidence="3" id="KW-1003">Cell membrane</keyword>
<evidence type="ECO:0000313" key="10">
    <source>
        <dbReference type="EMBL" id="MDA0179726.1"/>
    </source>
</evidence>
<comment type="caution">
    <text evidence="10">The sequence shown here is derived from an EMBL/GenBank/DDBJ whole genome shotgun (WGS) entry which is preliminary data.</text>
</comment>
<dbReference type="PANTHER" id="PTHR42718">
    <property type="entry name" value="MAJOR FACILITATOR SUPERFAMILY MULTIDRUG TRANSPORTER MFSC"/>
    <property type="match status" value="1"/>
</dbReference>
<feature type="transmembrane region" description="Helical" evidence="8">
    <location>
        <begin position="75"/>
        <end position="95"/>
    </location>
</feature>
<dbReference type="InterPro" id="IPR005543">
    <property type="entry name" value="PASTA_dom"/>
</dbReference>
<dbReference type="InterPro" id="IPR020846">
    <property type="entry name" value="MFS_dom"/>
</dbReference>
<dbReference type="RefSeq" id="WP_270024029.1">
    <property type="nucleotide sequence ID" value="NZ_JAPDDP010000007.1"/>
</dbReference>
<comment type="subcellular location">
    <subcellularLocation>
        <location evidence="1">Cell membrane</location>
        <topology evidence="1">Multi-pass membrane protein</topology>
    </subcellularLocation>
</comment>
<accession>A0A9X3N8U1</accession>
<evidence type="ECO:0000256" key="3">
    <source>
        <dbReference type="ARBA" id="ARBA00022475"/>
    </source>
</evidence>
<evidence type="ECO:0000256" key="7">
    <source>
        <dbReference type="SAM" id="MobiDB-lite"/>
    </source>
</evidence>
<dbReference type="EMBL" id="JAPDDP010000007">
    <property type="protein sequence ID" value="MDA0179726.1"/>
    <property type="molecule type" value="Genomic_DNA"/>
</dbReference>
<dbReference type="AlphaFoldDB" id="A0A9X3N8U1"/>
<keyword evidence="2" id="KW-0813">Transport</keyword>
<protein>
    <submittedName>
        <fullName evidence="10">DHA2 family efflux MFS transporter permease subunit</fullName>
    </submittedName>
</protein>
<organism evidence="10 11">
    <name type="scientific">Solirubrobacter phytolaccae</name>
    <dbReference type="NCBI Taxonomy" id="1404360"/>
    <lineage>
        <taxon>Bacteria</taxon>
        <taxon>Bacillati</taxon>
        <taxon>Actinomycetota</taxon>
        <taxon>Thermoleophilia</taxon>
        <taxon>Solirubrobacterales</taxon>
        <taxon>Solirubrobacteraceae</taxon>
        <taxon>Solirubrobacter</taxon>
    </lineage>
</organism>
<keyword evidence="4 8" id="KW-0812">Transmembrane</keyword>
<feature type="transmembrane region" description="Helical" evidence="8">
    <location>
        <begin position="423"/>
        <end position="441"/>
    </location>
</feature>
<feature type="transmembrane region" description="Helical" evidence="8">
    <location>
        <begin position="448"/>
        <end position="467"/>
    </location>
</feature>
<keyword evidence="11" id="KW-1185">Reference proteome</keyword>
<evidence type="ECO:0000256" key="4">
    <source>
        <dbReference type="ARBA" id="ARBA00022692"/>
    </source>
</evidence>
<evidence type="ECO:0000256" key="5">
    <source>
        <dbReference type="ARBA" id="ARBA00022989"/>
    </source>
</evidence>
<keyword evidence="5 8" id="KW-1133">Transmembrane helix</keyword>
<dbReference type="CDD" id="cd17321">
    <property type="entry name" value="MFS_MMR_MDR_like"/>
    <property type="match status" value="1"/>
</dbReference>